<dbReference type="InterPro" id="IPR001471">
    <property type="entry name" value="AP2/ERF_dom"/>
</dbReference>
<proteinExistence type="predicted"/>
<feature type="domain" description="AP2/ERF" evidence="6">
    <location>
        <begin position="146"/>
        <end position="209"/>
    </location>
</feature>
<protein>
    <recommendedName>
        <fullName evidence="6">AP2/ERF domain-containing protein</fullName>
    </recommendedName>
</protein>
<name>A0AAD1XVA0_EUPCR</name>
<keyword evidence="4" id="KW-0804">Transcription</keyword>
<evidence type="ECO:0000256" key="1">
    <source>
        <dbReference type="ARBA" id="ARBA00004123"/>
    </source>
</evidence>
<dbReference type="InterPro" id="IPR016177">
    <property type="entry name" value="DNA-bd_dom_sf"/>
</dbReference>
<evidence type="ECO:0000259" key="6">
    <source>
        <dbReference type="PROSITE" id="PS51032"/>
    </source>
</evidence>
<reference evidence="7" key="1">
    <citation type="submission" date="2023-07" db="EMBL/GenBank/DDBJ databases">
        <authorList>
            <consortium name="AG Swart"/>
            <person name="Singh M."/>
            <person name="Singh A."/>
            <person name="Seah K."/>
            <person name="Emmerich C."/>
        </authorList>
    </citation>
    <scope>NUCLEOTIDE SEQUENCE</scope>
    <source>
        <strain evidence="7">DP1</strain>
    </source>
</reference>
<dbReference type="Proteomes" id="UP001295684">
    <property type="component" value="Unassembled WGS sequence"/>
</dbReference>
<keyword evidence="2" id="KW-0805">Transcription regulation</keyword>
<dbReference type="InterPro" id="IPR036955">
    <property type="entry name" value="AP2/ERF_dom_sf"/>
</dbReference>
<keyword evidence="8" id="KW-1185">Reference proteome</keyword>
<dbReference type="AlphaFoldDB" id="A0AAD1XVA0"/>
<dbReference type="GO" id="GO:0003677">
    <property type="term" value="F:DNA binding"/>
    <property type="evidence" value="ECO:0007669"/>
    <property type="project" value="UniProtKB-KW"/>
</dbReference>
<evidence type="ECO:0000256" key="5">
    <source>
        <dbReference type="ARBA" id="ARBA00023242"/>
    </source>
</evidence>
<evidence type="ECO:0000256" key="4">
    <source>
        <dbReference type="ARBA" id="ARBA00023163"/>
    </source>
</evidence>
<evidence type="ECO:0000313" key="7">
    <source>
        <dbReference type="EMBL" id="CAI2379710.1"/>
    </source>
</evidence>
<organism evidence="7 8">
    <name type="scientific">Euplotes crassus</name>
    <dbReference type="NCBI Taxonomy" id="5936"/>
    <lineage>
        <taxon>Eukaryota</taxon>
        <taxon>Sar</taxon>
        <taxon>Alveolata</taxon>
        <taxon>Ciliophora</taxon>
        <taxon>Intramacronucleata</taxon>
        <taxon>Spirotrichea</taxon>
        <taxon>Hypotrichia</taxon>
        <taxon>Euplotida</taxon>
        <taxon>Euplotidae</taxon>
        <taxon>Moneuplotes</taxon>
    </lineage>
</organism>
<evidence type="ECO:0000256" key="3">
    <source>
        <dbReference type="ARBA" id="ARBA00023125"/>
    </source>
</evidence>
<sequence>MDLNSFSRNADCFCGSSWCYSGIIQELSAMYCACQPQKGTLVYHDYCYCSSQKQPAMSVAQFSIDESRQTASDMKILHQKSEQISNANVSKHKLKQGKQSSKIVGKRSRKTAEIDIQQSLLNLRNQILSQRVTGFNRSQKRARSDNSKSLRRRSQYIGVSRNNDNWQALINVDQVKNYIGTFTDELEAAKAYDLYSVAIRGQEAALNFDYSAEEMLEIIEDYLKTRK</sequence>
<keyword evidence="5" id="KW-0539">Nucleus</keyword>
<comment type="subcellular location">
    <subcellularLocation>
        <location evidence="1">Nucleus</location>
    </subcellularLocation>
</comment>
<dbReference type="EMBL" id="CAMPGE010021565">
    <property type="protein sequence ID" value="CAI2379710.1"/>
    <property type="molecule type" value="Genomic_DNA"/>
</dbReference>
<dbReference type="GO" id="GO:0003700">
    <property type="term" value="F:DNA-binding transcription factor activity"/>
    <property type="evidence" value="ECO:0007669"/>
    <property type="project" value="InterPro"/>
</dbReference>
<dbReference type="SUPFAM" id="SSF54171">
    <property type="entry name" value="DNA-binding domain"/>
    <property type="match status" value="1"/>
</dbReference>
<evidence type="ECO:0000256" key="2">
    <source>
        <dbReference type="ARBA" id="ARBA00023015"/>
    </source>
</evidence>
<dbReference type="SMART" id="SM00380">
    <property type="entry name" value="AP2"/>
    <property type="match status" value="1"/>
</dbReference>
<dbReference type="PROSITE" id="PS51032">
    <property type="entry name" value="AP2_ERF"/>
    <property type="match status" value="1"/>
</dbReference>
<accession>A0AAD1XVA0</accession>
<dbReference type="GO" id="GO:0005634">
    <property type="term" value="C:nucleus"/>
    <property type="evidence" value="ECO:0007669"/>
    <property type="project" value="UniProtKB-SubCell"/>
</dbReference>
<gene>
    <name evidence="7" type="ORF">ECRASSUSDP1_LOCUS21123</name>
</gene>
<comment type="caution">
    <text evidence="7">The sequence shown here is derived from an EMBL/GenBank/DDBJ whole genome shotgun (WGS) entry which is preliminary data.</text>
</comment>
<evidence type="ECO:0000313" key="8">
    <source>
        <dbReference type="Proteomes" id="UP001295684"/>
    </source>
</evidence>
<keyword evidence="3" id="KW-0238">DNA-binding</keyword>
<dbReference type="Gene3D" id="3.30.730.10">
    <property type="entry name" value="AP2/ERF domain"/>
    <property type="match status" value="1"/>
</dbReference>